<evidence type="ECO:0000313" key="4">
    <source>
        <dbReference type="Proteomes" id="UP000076837"/>
    </source>
</evidence>
<dbReference type="Proteomes" id="UP000076837">
    <property type="component" value="Unassembled WGS sequence"/>
</dbReference>
<keyword evidence="2" id="KW-0812">Transmembrane</keyword>
<evidence type="ECO:0000313" key="3">
    <source>
        <dbReference type="EMBL" id="KZM21299.1"/>
    </source>
</evidence>
<organism evidence="3 4">
    <name type="scientific">Didymella rabiei</name>
    <name type="common">Chickpea ascochyta blight fungus</name>
    <name type="synonym">Mycosphaerella rabiei</name>
    <dbReference type="NCBI Taxonomy" id="5454"/>
    <lineage>
        <taxon>Eukaryota</taxon>
        <taxon>Fungi</taxon>
        <taxon>Dikarya</taxon>
        <taxon>Ascomycota</taxon>
        <taxon>Pezizomycotina</taxon>
        <taxon>Dothideomycetes</taxon>
        <taxon>Pleosporomycetidae</taxon>
        <taxon>Pleosporales</taxon>
        <taxon>Pleosporineae</taxon>
        <taxon>Didymellaceae</taxon>
        <taxon>Ascochyta</taxon>
    </lineage>
</organism>
<dbReference type="EMBL" id="JYNV01000252">
    <property type="protein sequence ID" value="KZM21299.1"/>
    <property type="molecule type" value="Genomic_DNA"/>
</dbReference>
<feature type="transmembrane region" description="Helical" evidence="2">
    <location>
        <begin position="63"/>
        <end position="85"/>
    </location>
</feature>
<feature type="compositionally biased region" description="Polar residues" evidence="1">
    <location>
        <begin position="1"/>
        <end position="11"/>
    </location>
</feature>
<evidence type="ECO:0000256" key="1">
    <source>
        <dbReference type="SAM" id="MobiDB-lite"/>
    </source>
</evidence>
<evidence type="ECO:0000256" key="2">
    <source>
        <dbReference type="SAM" id="Phobius"/>
    </source>
</evidence>
<keyword evidence="4" id="KW-1185">Reference proteome</keyword>
<feature type="region of interest" description="Disordered" evidence="1">
    <location>
        <begin position="1"/>
        <end position="51"/>
    </location>
</feature>
<dbReference type="AlphaFoldDB" id="A0A163AP14"/>
<comment type="caution">
    <text evidence="3">The sequence shown here is derived from an EMBL/GenBank/DDBJ whole genome shotgun (WGS) entry which is preliminary data.</text>
</comment>
<name>A0A163AP14_DIDRA</name>
<sequence>MSTVTDMSASRITEKAESMHDTSPAYDFTSRPPPTTSPEPTQEARPHCPECNVPPRDSPCAQLIAVAATIALCIAPPLFVLGLYLNPTGRSSTAHHHATTHRSNRTHEPVQLRRSFVRRNTAFGTNLMLWILVCGMGVAMVVGLGAGFVLRRRGQIRVRERERWGAGAEAQRGFGGERGVVMQAGGC</sequence>
<protein>
    <submittedName>
        <fullName evidence="3">Uncharacterized protein</fullName>
    </submittedName>
</protein>
<reference evidence="3 4" key="1">
    <citation type="journal article" date="2016" name="Sci. Rep.">
        <title>Draft genome sequencing and secretome analysis of fungal phytopathogen Ascochyta rabiei provides insight into the necrotrophic effector repertoire.</title>
        <authorList>
            <person name="Verma S."/>
            <person name="Gazara R.K."/>
            <person name="Nizam S."/>
            <person name="Parween S."/>
            <person name="Chattopadhyay D."/>
            <person name="Verma P.K."/>
        </authorList>
    </citation>
    <scope>NUCLEOTIDE SEQUENCE [LARGE SCALE GENOMIC DNA]</scope>
    <source>
        <strain evidence="3 4">ArDII</strain>
    </source>
</reference>
<accession>A0A163AP14</accession>
<gene>
    <name evidence="3" type="ORF">ST47_g7595</name>
</gene>
<keyword evidence="2" id="KW-1133">Transmembrane helix</keyword>
<keyword evidence="2" id="KW-0472">Membrane</keyword>
<feature type="transmembrane region" description="Helical" evidence="2">
    <location>
        <begin position="127"/>
        <end position="150"/>
    </location>
</feature>
<proteinExistence type="predicted"/>